<dbReference type="CDD" id="cd04604">
    <property type="entry name" value="CBS_pair_SIS_assoc"/>
    <property type="match status" value="1"/>
</dbReference>
<evidence type="ECO:0000256" key="4">
    <source>
        <dbReference type="PIRNR" id="PIRNR004692"/>
    </source>
</evidence>
<dbReference type="SMART" id="SM00116">
    <property type="entry name" value="CBS"/>
    <property type="match status" value="2"/>
</dbReference>
<keyword evidence="9" id="KW-0413">Isomerase</keyword>
<evidence type="ECO:0000256" key="2">
    <source>
        <dbReference type="ARBA" id="ARBA00022737"/>
    </source>
</evidence>
<dbReference type="CDD" id="cd05014">
    <property type="entry name" value="SIS_Kpsf"/>
    <property type="match status" value="1"/>
</dbReference>
<dbReference type="NCBIfam" id="TIGR00393">
    <property type="entry name" value="kpsF"/>
    <property type="match status" value="1"/>
</dbReference>
<reference evidence="9 10" key="1">
    <citation type="submission" date="2019-08" db="EMBL/GenBank/DDBJ databases">
        <title>Deep-cultivation of Planctomycetes and their phenomic and genomic characterization uncovers novel biology.</title>
        <authorList>
            <person name="Wiegand S."/>
            <person name="Jogler M."/>
            <person name="Boedeker C."/>
            <person name="Pinto D."/>
            <person name="Vollmers J."/>
            <person name="Rivas-Marin E."/>
            <person name="Kohn T."/>
            <person name="Peeters S.H."/>
            <person name="Heuer A."/>
            <person name="Rast P."/>
            <person name="Oberbeckmann S."/>
            <person name="Bunk B."/>
            <person name="Jeske O."/>
            <person name="Meyerdierks A."/>
            <person name="Storesund J.E."/>
            <person name="Kallscheuer N."/>
            <person name="Luecker S."/>
            <person name="Lage O.M."/>
            <person name="Pohl T."/>
            <person name="Merkel B.J."/>
            <person name="Hornburger P."/>
            <person name="Mueller R.-W."/>
            <person name="Bruemmer F."/>
            <person name="Labrenz M."/>
            <person name="Spormann A.M."/>
            <person name="Op den Camp H."/>
            <person name="Overmann J."/>
            <person name="Amann R."/>
            <person name="Jetten M.S.M."/>
            <person name="Mascher T."/>
            <person name="Medema M.H."/>
            <person name="Devos D.P."/>
            <person name="Kaster A.-K."/>
            <person name="Ovreas L."/>
            <person name="Rohde M."/>
            <person name="Galperin M.Y."/>
            <person name="Jogler C."/>
        </authorList>
    </citation>
    <scope>NUCLEOTIDE SEQUENCE [LARGE SCALE GENOMIC DNA]</scope>
    <source>
        <strain evidence="9 10">FC18</strain>
    </source>
</reference>
<dbReference type="PROSITE" id="PS51371">
    <property type="entry name" value="CBS"/>
    <property type="match status" value="2"/>
</dbReference>
<feature type="domain" description="SIS" evidence="8">
    <location>
        <begin position="37"/>
        <end position="183"/>
    </location>
</feature>
<dbReference type="PROSITE" id="PS51464">
    <property type="entry name" value="SIS"/>
    <property type="match status" value="1"/>
</dbReference>
<evidence type="ECO:0000256" key="1">
    <source>
        <dbReference type="ARBA" id="ARBA00008165"/>
    </source>
</evidence>
<organism evidence="9 10">
    <name type="scientific">Mariniblastus fucicola</name>
    <dbReference type="NCBI Taxonomy" id="980251"/>
    <lineage>
        <taxon>Bacteria</taxon>
        <taxon>Pseudomonadati</taxon>
        <taxon>Planctomycetota</taxon>
        <taxon>Planctomycetia</taxon>
        <taxon>Pirellulales</taxon>
        <taxon>Pirellulaceae</taxon>
        <taxon>Mariniblastus</taxon>
    </lineage>
</organism>
<protein>
    <submittedName>
        <fullName evidence="9">Arabinose 5-phosphate isomerase KdsD</fullName>
        <ecNumber evidence="9">5.3.1.13</ecNumber>
    </submittedName>
</protein>
<feature type="site" description="Catalytically relevant" evidence="5">
    <location>
        <position position="192"/>
    </location>
</feature>
<dbReference type="Proteomes" id="UP000322214">
    <property type="component" value="Chromosome"/>
</dbReference>
<dbReference type="PANTHER" id="PTHR42745">
    <property type="match status" value="1"/>
</dbReference>
<evidence type="ECO:0000313" key="9">
    <source>
        <dbReference type="EMBL" id="QEG21515.1"/>
    </source>
</evidence>
<dbReference type="GO" id="GO:0019146">
    <property type="term" value="F:arabinose-5-phosphate isomerase activity"/>
    <property type="evidence" value="ECO:0007669"/>
    <property type="project" value="UniProtKB-EC"/>
</dbReference>
<dbReference type="SUPFAM" id="SSF53697">
    <property type="entry name" value="SIS domain"/>
    <property type="match status" value="1"/>
</dbReference>
<dbReference type="OrthoDB" id="9762536at2"/>
<dbReference type="RefSeq" id="WP_148618688.1">
    <property type="nucleotide sequence ID" value="NZ_CP042912.1"/>
</dbReference>
<dbReference type="Gene3D" id="3.40.50.10490">
    <property type="entry name" value="Glucose-6-phosphate isomerase like protein, domain 1"/>
    <property type="match status" value="1"/>
</dbReference>
<evidence type="ECO:0000256" key="3">
    <source>
        <dbReference type="ARBA" id="ARBA00023122"/>
    </source>
</evidence>
<accession>A0A5B9P8I1</accession>
<evidence type="ECO:0000256" key="5">
    <source>
        <dbReference type="PIRSR" id="PIRSR004692-3"/>
    </source>
</evidence>
<keyword evidence="10" id="KW-1185">Reference proteome</keyword>
<comment type="similarity">
    <text evidence="1 4">Belongs to the SIS family. GutQ/KpsF subfamily.</text>
</comment>
<name>A0A5B9P8I1_9BACT</name>
<dbReference type="EMBL" id="CP042912">
    <property type="protein sequence ID" value="QEG21515.1"/>
    <property type="molecule type" value="Genomic_DNA"/>
</dbReference>
<dbReference type="KEGG" id="mff:MFFC18_13710"/>
<dbReference type="Pfam" id="PF00571">
    <property type="entry name" value="CBS"/>
    <property type="match status" value="2"/>
</dbReference>
<dbReference type="InterPro" id="IPR050986">
    <property type="entry name" value="GutQ/KpsF_isomerases"/>
</dbReference>
<dbReference type="AlphaFoldDB" id="A0A5B9P8I1"/>
<gene>
    <name evidence="9" type="primary">kdsD</name>
    <name evidence="9" type="ORF">MFFC18_13710</name>
</gene>
<proteinExistence type="inferred from homology"/>
<keyword evidence="3 6" id="KW-0129">CBS domain</keyword>
<dbReference type="Gene3D" id="3.10.580.10">
    <property type="entry name" value="CBS-domain"/>
    <property type="match status" value="1"/>
</dbReference>
<dbReference type="InterPro" id="IPR004800">
    <property type="entry name" value="KdsD/KpsF-type"/>
</dbReference>
<dbReference type="InterPro" id="IPR001347">
    <property type="entry name" value="SIS_dom"/>
</dbReference>
<feature type="domain" description="CBS" evidence="7">
    <location>
        <begin position="209"/>
        <end position="268"/>
    </location>
</feature>
<feature type="domain" description="CBS" evidence="7">
    <location>
        <begin position="280"/>
        <end position="332"/>
    </location>
</feature>
<dbReference type="InterPro" id="IPR046342">
    <property type="entry name" value="CBS_dom_sf"/>
</dbReference>
<feature type="site" description="Catalytically relevant" evidence="5">
    <location>
        <position position="110"/>
    </location>
</feature>
<dbReference type="EC" id="5.3.1.13" evidence="9"/>
<evidence type="ECO:0000256" key="6">
    <source>
        <dbReference type="PROSITE-ProRule" id="PRU00703"/>
    </source>
</evidence>
<dbReference type="GO" id="GO:0097367">
    <property type="term" value="F:carbohydrate derivative binding"/>
    <property type="evidence" value="ECO:0007669"/>
    <property type="project" value="InterPro"/>
</dbReference>
<feature type="site" description="Catalytically relevant" evidence="5">
    <location>
        <position position="58"/>
    </location>
</feature>
<dbReference type="STRING" id="980251.GCA_001642875_00344"/>
<dbReference type="InterPro" id="IPR035474">
    <property type="entry name" value="SIS_Kpsf"/>
</dbReference>
<keyword evidence="2" id="KW-0677">Repeat</keyword>
<dbReference type="PIRSF" id="PIRSF004692">
    <property type="entry name" value="KdsD_KpsF"/>
    <property type="match status" value="1"/>
</dbReference>
<dbReference type="GO" id="GO:0005975">
    <property type="term" value="P:carbohydrate metabolic process"/>
    <property type="evidence" value="ECO:0007669"/>
    <property type="project" value="InterPro"/>
</dbReference>
<dbReference type="GO" id="GO:1901135">
    <property type="term" value="P:carbohydrate derivative metabolic process"/>
    <property type="evidence" value="ECO:0007669"/>
    <property type="project" value="InterPro"/>
</dbReference>
<dbReference type="PANTHER" id="PTHR42745:SF1">
    <property type="entry name" value="ARABINOSE 5-PHOSPHATE ISOMERASE KDSD"/>
    <property type="match status" value="1"/>
</dbReference>
<feature type="site" description="Catalytically relevant" evidence="5">
    <location>
        <position position="151"/>
    </location>
</feature>
<evidence type="ECO:0000259" key="7">
    <source>
        <dbReference type="PROSITE" id="PS51371"/>
    </source>
</evidence>
<dbReference type="Pfam" id="PF01380">
    <property type="entry name" value="SIS"/>
    <property type="match status" value="1"/>
</dbReference>
<dbReference type="InterPro" id="IPR000644">
    <property type="entry name" value="CBS_dom"/>
</dbReference>
<evidence type="ECO:0000313" key="10">
    <source>
        <dbReference type="Proteomes" id="UP000322214"/>
    </source>
</evidence>
<sequence length="332" mass="34666">MNSTEQNDSTIHAWFDDVLKSESAAIERAAKRAGPEVVAAIRTIGTCTGRLIVTGMGKMGCIARKAAGTFSSTGTPAIFLDPADAIHGGLGIVGADDVVLAISNSGETSEVLELIPFFIRLKLPIIAVTGGTKSSLARQSTIVIDSSVESEADPDSLVPTNSSTVALACCDALAVALIRLRGFTKEDFAIFHPGGNLGRKLLLKVVDLMHAGEQLPIATEDCSLGDAIKMISQKKMGTVIVEDNAGCLSGILTDGDVRRIFESTANSLANPLGESVAAFMSRQPAAASVDDLAATALNLMESRHISVLPVVDPDRKIVGIIHLHDLIRGGLA</sequence>
<dbReference type="InterPro" id="IPR046348">
    <property type="entry name" value="SIS_dom_sf"/>
</dbReference>
<evidence type="ECO:0000259" key="8">
    <source>
        <dbReference type="PROSITE" id="PS51464"/>
    </source>
</evidence>